<dbReference type="Proteomes" id="UP000053462">
    <property type="component" value="Unassembled WGS sequence"/>
</dbReference>
<feature type="transmembrane region" description="Helical" evidence="1">
    <location>
        <begin position="96"/>
        <end position="115"/>
    </location>
</feature>
<protein>
    <submittedName>
        <fullName evidence="2">Uncharacterized protein</fullName>
    </submittedName>
</protein>
<accession>A0A117ITW6</accession>
<proteinExistence type="predicted"/>
<keyword evidence="3" id="KW-1185">Reference proteome</keyword>
<dbReference type="STRING" id="227598.APY94_03975"/>
<keyword evidence="1" id="KW-0812">Transmembrane</keyword>
<dbReference type="AlphaFoldDB" id="A0A117ITW6"/>
<gene>
    <name evidence="2" type="ORF">APY94_03975</name>
</gene>
<dbReference type="RefSeq" id="WP_058938404.1">
    <property type="nucleotide sequence ID" value="NZ_LLYW01000013.1"/>
</dbReference>
<dbReference type="EMBL" id="LLYW01000013">
    <property type="protein sequence ID" value="KUH33896.1"/>
    <property type="molecule type" value="Genomic_DNA"/>
</dbReference>
<evidence type="ECO:0000256" key="1">
    <source>
        <dbReference type="SAM" id="Phobius"/>
    </source>
</evidence>
<feature type="transmembrane region" description="Helical" evidence="1">
    <location>
        <begin position="6"/>
        <end position="24"/>
    </location>
</feature>
<name>A0A117ITW6_9EURY</name>
<evidence type="ECO:0000313" key="3">
    <source>
        <dbReference type="Proteomes" id="UP000053462"/>
    </source>
</evidence>
<feature type="transmembrane region" description="Helical" evidence="1">
    <location>
        <begin position="31"/>
        <end position="46"/>
    </location>
</feature>
<feature type="transmembrane region" description="Helical" evidence="1">
    <location>
        <begin position="66"/>
        <end position="84"/>
    </location>
</feature>
<comment type="caution">
    <text evidence="2">The sequence shown here is derived from an EMBL/GenBank/DDBJ whole genome shotgun (WGS) entry which is preliminary data.</text>
</comment>
<evidence type="ECO:0000313" key="2">
    <source>
        <dbReference type="EMBL" id="KUH33896.1"/>
    </source>
</evidence>
<sequence>MKPKSLAQLIIFFVLVGAWYYIAWPLMTKEALAIGAVGGVIMHWALTNKGNRAIVLIEPFTSGWRVLLYDMMLLSFLAALWQANGTALLDALKNSVQNLALLLGLVGAIGVDYGVEG</sequence>
<keyword evidence="1" id="KW-1133">Transmembrane helix</keyword>
<keyword evidence="1" id="KW-0472">Membrane</keyword>
<organism evidence="2 3">
    <name type="scientific">Thermococcus celericrescens</name>
    <dbReference type="NCBI Taxonomy" id="227598"/>
    <lineage>
        <taxon>Archaea</taxon>
        <taxon>Methanobacteriati</taxon>
        <taxon>Methanobacteriota</taxon>
        <taxon>Thermococci</taxon>
        <taxon>Thermococcales</taxon>
        <taxon>Thermococcaceae</taxon>
        <taxon>Thermococcus</taxon>
    </lineage>
</organism>
<reference evidence="2 3" key="1">
    <citation type="submission" date="2015-10" db="EMBL/GenBank/DDBJ databases">
        <title>Draft genome sequence of Thermococcus celericrescens strain DSM 17994.</title>
        <authorList>
            <person name="Hong S.-J."/>
            <person name="Park C.-E."/>
            <person name="Shin J.-H."/>
        </authorList>
    </citation>
    <scope>NUCLEOTIDE SEQUENCE [LARGE SCALE GENOMIC DNA]</scope>
    <source>
        <strain evidence="2 3">DSM 17994</strain>
    </source>
</reference>
<dbReference type="OrthoDB" id="99646at2157"/>